<reference evidence="2" key="1">
    <citation type="submission" date="2006-10" db="EMBL/GenBank/DDBJ databases">
        <authorList>
            <person name="Amadeo P."/>
            <person name="Zhao Q."/>
            <person name="Wortman J."/>
            <person name="Fraser-Liggett C."/>
            <person name="Carlton J."/>
        </authorList>
    </citation>
    <scope>NUCLEOTIDE SEQUENCE</scope>
    <source>
        <strain evidence="2">G3</strain>
    </source>
</reference>
<name>A2E9N7_TRIV3</name>
<dbReference type="VEuPathDB" id="TrichDB:TVAGG3_0042960"/>
<evidence type="ECO:0000313" key="2">
    <source>
        <dbReference type="EMBL" id="EAY10572.1"/>
    </source>
</evidence>
<dbReference type="KEGG" id="tva:4768506"/>
<dbReference type="InParanoid" id="A2E9N7"/>
<dbReference type="VEuPathDB" id="TrichDB:TVAG_281720"/>
<organism evidence="2 3">
    <name type="scientific">Trichomonas vaginalis (strain ATCC PRA-98 / G3)</name>
    <dbReference type="NCBI Taxonomy" id="412133"/>
    <lineage>
        <taxon>Eukaryota</taxon>
        <taxon>Metamonada</taxon>
        <taxon>Parabasalia</taxon>
        <taxon>Trichomonadida</taxon>
        <taxon>Trichomonadidae</taxon>
        <taxon>Trichomonas</taxon>
    </lineage>
</organism>
<gene>
    <name evidence="2" type="ORF">TVAG_281720</name>
</gene>
<dbReference type="AlphaFoldDB" id="A2E9N7"/>
<evidence type="ECO:0000256" key="1">
    <source>
        <dbReference type="SAM" id="Phobius"/>
    </source>
</evidence>
<keyword evidence="1" id="KW-0812">Transmembrane</keyword>
<dbReference type="Proteomes" id="UP000001542">
    <property type="component" value="Unassembled WGS sequence"/>
</dbReference>
<proteinExistence type="predicted"/>
<dbReference type="RefSeq" id="XP_001322795.1">
    <property type="nucleotide sequence ID" value="XM_001322760.1"/>
</dbReference>
<feature type="transmembrane region" description="Helical" evidence="1">
    <location>
        <begin position="180"/>
        <end position="203"/>
    </location>
</feature>
<evidence type="ECO:0000313" key="3">
    <source>
        <dbReference type="Proteomes" id="UP000001542"/>
    </source>
</evidence>
<protein>
    <submittedName>
        <fullName evidence="2">Uncharacterized protein</fullName>
    </submittedName>
</protein>
<dbReference type="EMBL" id="DS113335">
    <property type="protein sequence ID" value="EAY10572.1"/>
    <property type="molecule type" value="Genomic_DNA"/>
</dbReference>
<keyword evidence="1" id="KW-1133">Transmembrane helix</keyword>
<reference evidence="2" key="2">
    <citation type="journal article" date="2007" name="Science">
        <title>Draft genome sequence of the sexually transmitted pathogen Trichomonas vaginalis.</title>
        <authorList>
            <person name="Carlton J.M."/>
            <person name="Hirt R.P."/>
            <person name="Silva J.C."/>
            <person name="Delcher A.L."/>
            <person name="Schatz M."/>
            <person name="Zhao Q."/>
            <person name="Wortman J.R."/>
            <person name="Bidwell S.L."/>
            <person name="Alsmark U.C.M."/>
            <person name="Besteiro S."/>
            <person name="Sicheritz-Ponten T."/>
            <person name="Noel C.J."/>
            <person name="Dacks J.B."/>
            <person name="Foster P.G."/>
            <person name="Simillion C."/>
            <person name="Van de Peer Y."/>
            <person name="Miranda-Saavedra D."/>
            <person name="Barton G.J."/>
            <person name="Westrop G.D."/>
            <person name="Mueller S."/>
            <person name="Dessi D."/>
            <person name="Fiori P.L."/>
            <person name="Ren Q."/>
            <person name="Paulsen I."/>
            <person name="Zhang H."/>
            <person name="Bastida-Corcuera F.D."/>
            <person name="Simoes-Barbosa A."/>
            <person name="Brown M.T."/>
            <person name="Hayes R.D."/>
            <person name="Mukherjee M."/>
            <person name="Okumura C.Y."/>
            <person name="Schneider R."/>
            <person name="Smith A.J."/>
            <person name="Vanacova S."/>
            <person name="Villalvazo M."/>
            <person name="Haas B.J."/>
            <person name="Pertea M."/>
            <person name="Feldblyum T.V."/>
            <person name="Utterback T.R."/>
            <person name="Shu C.L."/>
            <person name="Osoegawa K."/>
            <person name="de Jong P.J."/>
            <person name="Hrdy I."/>
            <person name="Horvathova L."/>
            <person name="Zubacova Z."/>
            <person name="Dolezal P."/>
            <person name="Malik S.B."/>
            <person name="Logsdon J.M. Jr."/>
            <person name="Henze K."/>
            <person name="Gupta A."/>
            <person name="Wang C.C."/>
            <person name="Dunne R.L."/>
            <person name="Upcroft J.A."/>
            <person name="Upcroft P."/>
            <person name="White O."/>
            <person name="Salzberg S.L."/>
            <person name="Tang P."/>
            <person name="Chiu C.-H."/>
            <person name="Lee Y.-S."/>
            <person name="Embley T.M."/>
            <person name="Coombs G.H."/>
            <person name="Mottram J.C."/>
            <person name="Tachezy J."/>
            <person name="Fraser-Liggett C.M."/>
            <person name="Johnson P.J."/>
        </authorList>
    </citation>
    <scope>NUCLEOTIDE SEQUENCE [LARGE SCALE GENOMIC DNA]</scope>
    <source>
        <strain evidence="2">G3</strain>
    </source>
</reference>
<keyword evidence="1" id="KW-0472">Membrane</keyword>
<sequence>MIVYIFYNIKYALLIGGGRDYIVRNNVFIKNTNAVRTDSRCANGKNPLMMKNHLTLSERYYKINGNPNVTGYLPPYSDRYENISKIDDYYKRRTVEYPLIPPSVIYSYNAFYNNTRKFLNPSNMNEVYFDNNIDADESDFADFANGDYSIKKGSRLNKLGFEPIDMNKIGLIKESGKGKIVAISIVAALFIIAVIAIIVGIIVSKCKSDEHSTVTKSVDA</sequence>
<accession>A2E9N7</accession>
<keyword evidence="3" id="KW-1185">Reference proteome</keyword>